<feature type="transmembrane region" description="Helical" evidence="1">
    <location>
        <begin position="40"/>
        <end position="63"/>
    </location>
</feature>
<dbReference type="AlphaFoldDB" id="A0AAU7DQ66"/>
<proteinExistence type="predicted"/>
<reference evidence="2" key="1">
    <citation type="submission" date="2023-03" db="EMBL/GenBank/DDBJ databases">
        <title>Edaphobacter sp.</title>
        <authorList>
            <person name="Huber K.J."/>
            <person name="Papendorf J."/>
            <person name="Pilke C."/>
            <person name="Bunk B."/>
            <person name="Sproeer C."/>
            <person name="Pester M."/>
        </authorList>
    </citation>
    <scope>NUCLEOTIDE SEQUENCE</scope>
    <source>
        <strain evidence="2">DSM 110680</strain>
    </source>
</reference>
<dbReference type="PROSITE" id="PS51257">
    <property type="entry name" value="PROKAR_LIPOPROTEIN"/>
    <property type="match status" value="1"/>
</dbReference>
<evidence type="ECO:0000256" key="1">
    <source>
        <dbReference type="SAM" id="Phobius"/>
    </source>
</evidence>
<sequence length="78" mass="7711">MRISQVGIGTAGLASACALCFVAADIGGVGPCGGNGLIFLLAGMALGLATCVSLLVLVGMVGFRTFQSGRDRTPIKPA</sequence>
<keyword evidence="1" id="KW-0812">Transmembrane</keyword>
<accession>A0AAU7DQ66</accession>
<gene>
    <name evidence="2" type="ORF">P8935_07765</name>
</gene>
<keyword evidence="1" id="KW-0472">Membrane</keyword>
<organism evidence="2">
    <name type="scientific">Telmatobacter sp. DSM 110680</name>
    <dbReference type="NCBI Taxonomy" id="3036704"/>
    <lineage>
        <taxon>Bacteria</taxon>
        <taxon>Pseudomonadati</taxon>
        <taxon>Acidobacteriota</taxon>
        <taxon>Terriglobia</taxon>
        <taxon>Terriglobales</taxon>
        <taxon>Acidobacteriaceae</taxon>
        <taxon>Telmatobacter</taxon>
    </lineage>
</organism>
<name>A0AAU7DQ66_9BACT</name>
<evidence type="ECO:0000313" key="2">
    <source>
        <dbReference type="EMBL" id="XBH19202.1"/>
    </source>
</evidence>
<keyword evidence="1" id="KW-1133">Transmembrane helix</keyword>
<protein>
    <submittedName>
        <fullName evidence="2">Uncharacterized protein</fullName>
    </submittedName>
</protein>
<dbReference type="RefSeq" id="WP_348264417.1">
    <property type="nucleotide sequence ID" value="NZ_CP121196.1"/>
</dbReference>
<dbReference type="EMBL" id="CP121196">
    <property type="protein sequence ID" value="XBH19202.1"/>
    <property type="molecule type" value="Genomic_DNA"/>
</dbReference>